<dbReference type="GO" id="GO:0005886">
    <property type="term" value="C:plasma membrane"/>
    <property type="evidence" value="ECO:0007669"/>
    <property type="project" value="TreeGrafter"/>
</dbReference>
<evidence type="ECO:0000313" key="8">
    <source>
        <dbReference type="Proteomes" id="UP000822369"/>
    </source>
</evidence>
<keyword evidence="3 7" id="KW-0675">Receptor</keyword>
<comment type="subcellular location">
    <subcellularLocation>
        <location evidence="1">Membrane</location>
        <topology evidence="1">Multi-pass membrane protein</topology>
    </subcellularLocation>
</comment>
<sequence>MWDNSTSIFEELLRPFCSKTKNPAFISAGFLAARSVLVLPLCIYVLYLGYRRWRQQHSFSHSDVFTHHLSLMEMFWPLGLACYLHGSLSGNIVIKLVGTASSSFVLFAEIMLHSLICVEWYLAVVHPVTYLMFRNQRGARIRNISIGCVWLLCSGLISLQRDLRSNYTVILMFCFQAFAILAVTFCCFSVLWVLLRPGPGKGGWEKVDQSKLRSFYTITAITSVLWLWVVGFLLFYAVTKSSLLTETAGCELIAGVNWLSLPTGLVAPLLYLQRAGKLSCCYFNHE</sequence>
<dbReference type="Gene3D" id="1.20.1070.10">
    <property type="entry name" value="Rhodopsin 7-helix transmembrane proteins"/>
    <property type="match status" value="1"/>
</dbReference>
<reference evidence="7" key="1">
    <citation type="submission" date="2020-03" db="EMBL/GenBank/DDBJ databases">
        <title>Intra-Species Differences in Population Size shape Life History and Genome Evolution.</title>
        <authorList>
            <person name="Willemsen D."/>
            <person name="Cui R."/>
            <person name="Valenzano D.R."/>
        </authorList>
    </citation>
    <scope>NUCLEOTIDE SEQUENCE</scope>
    <source>
        <strain evidence="7">GRZ</strain>
        <tissue evidence="7">Whole</tissue>
    </source>
</reference>
<gene>
    <name evidence="7" type="ORF">G4P62_019555</name>
</gene>
<keyword evidence="6" id="KW-1133">Transmembrane helix</keyword>
<evidence type="ECO:0000256" key="1">
    <source>
        <dbReference type="ARBA" id="ARBA00004141"/>
    </source>
</evidence>
<accession>A0A9D3B8Z4</accession>
<protein>
    <submittedName>
        <fullName evidence="7">Somatostatin receptor type 2-like</fullName>
    </submittedName>
</protein>
<name>A0A9D3B8Z4_NOTFU</name>
<feature type="transmembrane region" description="Helical" evidence="6">
    <location>
        <begin position="24"/>
        <end position="50"/>
    </location>
</feature>
<organism evidence="7 8">
    <name type="scientific">Nothobranchius furzeri</name>
    <name type="common">Turquoise killifish</name>
    <dbReference type="NCBI Taxonomy" id="105023"/>
    <lineage>
        <taxon>Eukaryota</taxon>
        <taxon>Metazoa</taxon>
        <taxon>Chordata</taxon>
        <taxon>Craniata</taxon>
        <taxon>Vertebrata</taxon>
        <taxon>Euteleostomi</taxon>
        <taxon>Actinopterygii</taxon>
        <taxon>Neopterygii</taxon>
        <taxon>Teleostei</taxon>
        <taxon>Neoteleostei</taxon>
        <taxon>Acanthomorphata</taxon>
        <taxon>Ovalentaria</taxon>
        <taxon>Atherinomorphae</taxon>
        <taxon>Cyprinodontiformes</taxon>
        <taxon>Nothobranchiidae</taxon>
        <taxon>Nothobranchius</taxon>
    </lineage>
</organism>
<dbReference type="KEGG" id="nfu:107373250"/>
<dbReference type="AlphaFoldDB" id="A0A9D3B8Z4"/>
<feature type="transmembrane region" description="Helical" evidence="6">
    <location>
        <begin position="144"/>
        <end position="161"/>
    </location>
</feature>
<proteinExistence type="predicted"/>
<feature type="transmembrane region" description="Helical" evidence="6">
    <location>
        <begin position="75"/>
        <end position="98"/>
    </location>
</feature>
<keyword evidence="4" id="KW-0325">Glycoprotein</keyword>
<dbReference type="EMBL" id="JAAVVJ010036780">
    <property type="protein sequence ID" value="KAF7198788.1"/>
    <property type="molecule type" value="Genomic_DNA"/>
</dbReference>
<evidence type="ECO:0000256" key="2">
    <source>
        <dbReference type="ARBA" id="ARBA00023040"/>
    </source>
</evidence>
<dbReference type="GO" id="GO:0007200">
    <property type="term" value="P:phospholipase C-activating G protein-coupled receptor signaling pathway"/>
    <property type="evidence" value="ECO:0007669"/>
    <property type="project" value="TreeGrafter"/>
</dbReference>
<keyword evidence="5" id="KW-0807">Transducer</keyword>
<keyword evidence="6" id="KW-0472">Membrane</keyword>
<keyword evidence="6" id="KW-0812">Transmembrane</keyword>
<evidence type="ECO:0000256" key="6">
    <source>
        <dbReference type="SAM" id="Phobius"/>
    </source>
</evidence>
<evidence type="ECO:0000256" key="3">
    <source>
        <dbReference type="ARBA" id="ARBA00023170"/>
    </source>
</evidence>
<feature type="transmembrane region" description="Helical" evidence="6">
    <location>
        <begin position="215"/>
        <end position="237"/>
    </location>
</feature>
<dbReference type="GO" id="GO:0035025">
    <property type="term" value="P:positive regulation of Rho protein signal transduction"/>
    <property type="evidence" value="ECO:0007669"/>
    <property type="project" value="TreeGrafter"/>
</dbReference>
<dbReference type="PANTHER" id="PTHR24232:SF41">
    <property type="entry name" value="LYSOPHOSPHATIDIC ACID RECEPTOR 4"/>
    <property type="match status" value="1"/>
</dbReference>
<evidence type="ECO:0000256" key="5">
    <source>
        <dbReference type="ARBA" id="ARBA00023224"/>
    </source>
</evidence>
<dbReference type="PANTHER" id="PTHR24232">
    <property type="entry name" value="G-PROTEIN COUPLED RECEPTOR"/>
    <property type="match status" value="1"/>
</dbReference>
<feature type="transmembrane region" description="Helical" evidence="6">
    <location>
        <begin position="252"/>
        <end position="272"/>
    </location>
</feature>
<keyword evidence="2" id="KW-0297">G-protein coupled receptor</keyword>
<dbReference type="OMA" id="CELIAGV"/>
<comment type="caution">
    <text evidence="7">The sequence shown here is derived from an EMBL/GenBank/DDBJ whole genome shotgun (WGS) entry which is preliminary data.</text>
</comment>
<dbReference type="GO" id="GO:0070915">
    <property type="term" value="F:lysophosphatidic acid receptor activity"/>
    <property type="evidence" value="ECO:0007669"/>
    <property type="project" value="TreeGrafter"/>
</dbReference>
<evidence type="ECO:0000256" key="4">
    <source>
        <dbReference type="ARBA" id="ARBA00023180"/>
    </source>
</evidence>
<dbReference type="SUPFAM" id="SSF81321">
    <property type="entry name" value="Family A G protein-coupled receptor-like"/>
    <property type="match status" value="1"/>
</dbReference>
<evidence type="ECO:0000313" key="7">
    <source>
        <dbReference type="EMBL" id="KAF7198788.1"/>
    </source>
</evidence>
<feature type="transmembrane region" description="Helical" evidence="6">
    <location>
        <begin position="110"/>
        <end position="132"/>
    </location>
</feature>
<feature type="transmembrane region" description="Helical" evidence="6">
    <location>
        <begin position="167"/>
        <end position="195"/>
    </location>
</feature>
<dbReference type="Proteomes" id="UP000822369">
    <property type="component" value="Unassembled WGS sequence"/>
</dbReference>